<dbReference type="InterPro" id="IPR054532">
    <property type="entry name" value="TPL_SMU1_LisH-like"/>
</dbReference>
<evidence type="ECO:0000256" key="1">
    <source>
        <dbReference type="ARBA" id="ARBA00004324"/>
    </source>
</evidence>
<keyword evidence="5" id="KW-0508">mRNA splicing</keyword>
<feature type="repeat" description="WD" evidence="9">
    <location>
        <begin position="302"/>
        <end position="343"/>
    </location>
</feature>
<gene>
    <name evidence="11" type="ORF">CEUSTIGMA_g1697.t1</name>
</gene>
<dbReference type="InterPro" id="IPR006595">
    <property type="entry name" value="CTLH_C"/>
</dbReference>
<name>A0A250WTU0_9CHLO</name>
<dbReference type="PROSITE" id="PS50294">
    <property type="entry name" value="WD_REPEATS_REGION"/>
    <property type="match status" value="2"/>
</dbReference>
<keyword evidence="6" id="KW-0539">Nucleus</keyword>
<protein>
    <recommendedName>
        <fullName evidence="8">WD40 repeat-containing protein SMU1</fullName>
    </recommendedName>
</protein>
<dbReference type="GO" id="GO:0000398">
    <property type="term" value="P:mRNA splicing, via spliceosome"/>
    <property type="evidence" value="ECO:0007669"/>
    <property type="project" value="InterPro"/>
</dbReference>
<feature type="repeat" description="WD" evidence="9">
    <location>
        <begin position="259"/>
        <end position="300"/>
    </location>
</feature>
<dbReference type="InterPro" id="IPR020472">
    <property type="entry name" value="WD40_PAC1"/>
</dbReference>
<dbReference type="PROSITE" id="PS00678">
    <property type="entry name" value="WD_REPEATS_1"/>
    <property type="match status" value="1"/>
</dbReference>
<dbReference type="Pfam" id="PF00400">
    <property type="entry name" value="WD40"/>
    <property type="match status" value="4"/>
</dbReference>
<dbReference type="InterPro" id="IPR036322">
    <property type="entry name" value="WD40_repeat_dom_sf"/>
</dbReference>
<evidence type="ECO:0000256" key="2">
    <source>
        <dbReference type="ARBA" id="ARBA00022574"/>
    </source>
</evidence>
<dbReference type="SMART" id="SM00668">
    <property type="entry name" value="CTLH"/>
    <property type="match status" value="1"/>
</dbReference>
<accession>A0A250WTU0</accession>
<evidence type="ECO:0000256" key="3">
    <source>
        <dbReference type="ARBA" id="ARBA00022664"/>
    </source>
</evidence>
<dbReference type="Gene3D" id="2.130.10.10">
    <property type="entry name" value="YVTN repeat-like/Quinoprotein amine dehydrogenase"/>
    <property type="match status" value="1"/>
</dbReference>
<dbReference type="STRING" id="1157962.A0A250WTU0"/>
<sequence>MSLEIEATDVIKIILQFCKENGLTESFNAIQNECQVSLNTIDSLENFISDINSGRWDVVLPQVAQLKLPRSKLEDLYEQIVLEMVELREVDTARAMLRQTQVFQRMKTDDPERYVRLEHLLGRTYFDAREVYGSSTKEKRRAGIAHALSQEVSMVPPSRLMALIGQSLKWQQSQGLLPPGVAFDLFRGQAQGLRDEVEMFPTMPDYEVKFATKTHPETARFSPNGQMLVTGSVDGFIEVWDSATGKLKLDLSYQSEEMFMMHDEAVLCINFSRDNELLVTGSQDGRIKVWKIRTGQCLRRFDRAHQQGITSVVLSKDGSQVLSASFDGTVRVHGLKSGKMLKEFRGHTSYVNDAIFSSEGGHVISASSDSTVRVWDAKTCECVHAFRPPQTTSTSELAINSVHLNPQNQEQLVVCNRSSTVYIMTMQGLVVKSFASGKREGGDFVACNVSPRGDYIYCLGEDSTLYCFSVAGNKLEHVMPVHEKGAIGLSHHPHRNLIATWAEEGPLKCWKP</sequence>
<dbReference type="SUPFAM" id="SSF50978">
    <property type="entry name" value="WD40 repeat-like"/>
    <property type="match status" value="1"/>
</dbReference>
<feature type="repeat" description="WD" evidence="9">
    <location>
        <begin position="344"/>
        <end position="385"/>
    </location>
</feature>
<evidence type="ECO:0000313" key="11">
    <source>
        <dbReference type="EMBL" id="GAX74248.1"/>
    </source>
</evidence>
<dbReference type="InterPro" id="IPR019775">
    <property type="entry name" value="WD40_repeat_CS"/>
</dbReference>
<dbReference type="PANTHER" id="PTHR22848">
    <property type="entry name" value="WD40 REPEAT PROTEIN"/>
    <property type="match status" value="1"/>
</dbReference>
<keyword evidence="4" id="KW-0677">Repeat</keyword>
<dbReference type="SMART" id="SM00320">
    <property type="entry name" value="WD40"/>
    <property type="match status" value="7"/>
</dbReference>
<dbReference type="InterPro" id="IPR006594">
    <property type="entry name" value="LisH"/>
</dbReference>
<evidence type="ECO:0000313" key="12">
    <source>
        <dbReference type="Proteomes" id="UP000232323"/>
    </source>
</evidence>
<dbReference type="GO" id="GO:0016607">
    <property type="term" value="C:nuclear speck"/>
    <property type="evidence" value="ECO:0007669"/>
    <property type="project" value="UniProtKB-SubCell"/>
</dbReference>
<comment type="caution">
    <text evidence="11">The sequence shown here is derived from an EMBL/GenBank/DDBJ whole genome shotgun (WGS) entry which is preliminary data.</text>
</comment>
<evidence type="ECO:0000256" key="5">
    <source>
        <dbReference type="ARBA" id="ARBA00023187"/>
    </source>
</evidence>
<proteinExistence type="inferred from homology"/>
<evidence type="ECO:0000259" key="10">
    <source>
        <dbReference type="PROSITE" id="PS50897"/>
    </source>
</evidence>
<keyword evidence="3" id="KW-0507">mRNA processing</keyword>
<dbReference type="PRINTS" id="PR00320">
    <property type="entry name" value="GPROTEINBRPT"/>
</dbReference>
<evidence type="ECO:0000256" key="4">
    <source>
        <dbReference type="ARBA" id="ARBA00022737"/>
    </source>
</evidence>
<comment type="subcellular location">
    <subcellularLocation>
        <location evidence="1">Nucleus speckle</location>
    </subcellularLocation>
</comment>
<evidence type="ECO:0000256" key="7">
    <source>
        <dbReference type="ARBA" id="ARBA00025801"/>
    </source>
</evidence>
<reference evidence="11 12" key="1">
    <citation type="submission" date="2017-08" db="EMBL/GenBank/DDBJ databases">
        <title>Acidophilic green algal genome provides insights into adaptation to an acidic environment.</title>
        <authorList>
            <person name="Hirooka S."/>
            <person name="Hirose Y."/>
            <person name="Kanesaki Y."/>
            <person name="Higuchi S."/>
            <person name="Fujiwara T."/>
            <person name="Onuma R."/>
            <person name="Era A."/>
            <person name="Ohbayashi R."/>
            <person name="Uzuka A."/>
            <person name="Nozaki H."/>
            <person name="Yoshikawa H."/>
            <person name="Miyagishima S.Y."/>
        </authorList>
    </citation>
    <scope>NUCLEOTIDE SEQUENCE [LARGE SCALE GENOMIC DNA]</scope>
    <source>
        <strain evidence="11 12">NIES-2499</strain>
    </source>
</reference>
<evidence type="ECO:0000256" key="9">
    <source>
        <dbReference type="PROSITE-ProRule" id="PRU00221"/>
    </source>
</evidence>
<dbReference type="Pfam" id="PF17814">
    <property type="entry name" value="LisH_TPL"/>
    <property type="match status" value="1"/>
</dbReference>
<keyword evidence="2 9" id="KW-0853">WD repeat</keyword>
<dbReference type="CDD" id="cd00200">
    <property type="entry name" value="WD40"/>
    <property type="match status" value="1"/>
</dbReference>
<dbReference type="PROSITE" id="PS50897">
    <property type="entry name" value="CTLH"/>
    <property type="match status" value="1"/>
</dbReference>
<organism evidence="11 12">
    <name type="scientific">Chlamydomonas eustigma</name>
    <dbReference type="NCBI Taxonomy" id="1157962"/>
    <lineage>
        <taxon>Eukaryota</taxon>
        <taxon>Viridiplantae</taxon>
        <taxon>Chlorophyta</taxon>
        <taxon>core chlorophytes</taxon>
        <taxon>Chlorophyceae</taxon>
        <taxon>CS clade</taxon>
        <taxon>Chlamydomonadales</taxon>
        <taxon>Chlamydomonadaceae</taxon>
        <taxon>Chlamydomonas</taxon>
    </lineage>
</organism>
<feature type="domain" description="CTLH" evidence="10">
    <location>
        <begin position="40"/>
        <end position="92"/>
    </location>
</feature>
<dbReference type="OrthoDB" id="538223at2759"/>
<dbReference type="PROSITE" id="PS50896">
    <property type="entry name" value="LISH"/>
    <property type="match status" value="1"/>
</dbReference>
<evidence type="ECO:0000256" key="6">
    <source>
        <dbReference type="ARBA" id="ARBA00023242"/>
    </source>
</evidence>
<dbReference type="InterPro" id="IPR015943">
    <property type="entry name" value="WD40/YVTN_repeat-like_dom_sf"/>
</dbReference>
<comment type="similarity">
    <text evidence="7">Belongs to the WD repeat SMU1 family.</text>
</comment>
<keyword evidence="12" id="KW-1185">Reference proteome</keyword>
<dbReference type="PROSITE" id="PS50082">
    <property type="entry name" value="WD_REPEATS_2"/>
    <property type="match status" value="4"/>
</dbReference>
<dbReference type="EMBL" id="BEGY01000006">
    <property type="protein sequence ID" value="GAX74248.1"/>
    <property type="molecule type" value="Genomic_DNA"/>
</dbReference>
<feature type="repeat" description="WD" evidence="9">
    <location>
        <begin position="221"/>
        <end position="250"/>
    </location>
</feature>
<dbReference type="InterPro" id="IPR001680">
    <property type="entry name" value="WD40_rpt"/>
</dbReference>
<dbReference type="AlphaFoldDB" id="A0A250WTU0"/>
<dbReference type="InterPro" id="IPR045184">
    <property type="entry name" value="SMU1"/>
</dbReference>
<evidence type="ECO:0000256" key="8">
    <source>
        <dbReference type="ARBA" id="ARBA00026184"/>
    </source>
</evidence>
<dbReference type="Proteomes" id="UP000232323">
    <property type="component" value="Unassembled WGS sequence"/>
</dbReference>